<reference evidence="1" key="2">
    <citation type="submission" date="2021-09" db="EMBL/GenBank/DDBJ databases">
        <authorList>
            <person name="Jia N."/>
            <person name="Wang J."/>
            <person name="Shi W."/>
            <person name="Du L."/>
            <person name="Sun Y."/>
            <person name="Zhan W."/>
            <person name="Jiang J."/>
            <person name="Wang Q."/>
            <person name="Zhang B."/>
            <person name="Ji P."/>
            <person name="Sakyi L.B."/>
            <person name="Cui X."/>
            <person name="Yuan T."/>
            <person name="Jiang B."/>
            <person name="Yang W."/>
            <person name="Lam T.T.-Y."/>
            <person name="Chang Q."/>
            <person name="Ding S."/>
            <person name="Wang X."/>
            <person name="Zhu J."/>
            <person name="Ruan X."/>
            <person name="Zhao L."/>
            <person name="Wei J."/>
            <person name="Que T."/>
            <person name="Du C."/>
            <person name="Cheng J."/>
            <person name="Dai P."/>
            <person name="Han X."/>
            <person name="Huang E."/>
            <person name="Gao Y."/>
            <person name="Liu J."/>
            <person name="Shao H."/>
            <person name="Ye R."/>
            <person name="Li L."/>
            <person name="Wei W."/>
            <person name="Wang X."/>
            <person name="Wang C."/>
            <person name="Huo Q."/>
            <person name="Li W."/>
            <person name="Guo W."/>
            <person name="Chen H."/>
            <person name="Chen S."/>
            <person name="Zhou L."/>
            <person name="Zhou L."/>
            <person name="Ni X."/>
            <person name="Tian J."/>
            <person name="Zhou Y."/>
            <person name="Sheng Y."/>
            <person name="Liu T."/>
            <person name="Pan Y."/>
            <person name="Xia L."/>
            <person name="Li J."/>
            <person name="Zhao F."/>
            <person name="Cao W."/>
        </authorList>
    </citation>
    <scope>NUCLEOTIDE SEQUENCE</scope>
    <source>
        <strain evidence="1">Rmic-2018</strain>
        <tissue evidence="1">Larvae</tissue>
    </source>
</reference>
<organism evidence="1 2">
    <name type="scientific">Rhipicephalus microplus</name>
    <name type="common">Cattle tick</name>
    <name type="synonym">Boophilus microplus</name>
    <dbReference type="NCBI Taxonomy" id="6941"/>
    <lineage>
        <taxon>Eukaryota</taxon>
        <taxon>Metazoa</taxon>
        <taxon>Ecdysozoa</taxon>
        <taxon>Arthropoda</taxon>
        <taxon>Chelicerata</taxon>
        <taxon>Arachnida</taxon>
        <taxon>Acari</taxon>
        <taxon>Parasitiformes</taxon>
        <taxon>Ixodida</taxon>
        <taxon>Ixodoidea</taxon>
        <taxon>Ixodidae</taxon>
        <taxon>Rhipicephalinae</taxon>
        <taxon>Rhipicephalus</taxon>
        <taxon>Boophilus</taxon>
    </lineage>
</organism>
<reference evidence="1" key="1">
    <citation type="journal article" date="2020" name="Cell">
        <title>Large-Scale Comparative Analyses of Tick Genomes Elucidate Their Genetic Diversity and Vector Capacities.</title>
        <authorList>
            <consortium name="Tick Genome and Microbiome Consortium (TIGMIC)"/>
            <person name="Jia N."/>
            <person name="Wang J."/>
            <person name="Shi W."/>
            <person name="Du L."/>
            <person name="Sun Y."/>
            <person name="Zhan W."/>
            <person name="Jiang J.F."/>
            <person name="Wang Q."/>
            <person name="Zhang B."/>
            <person name="Ji P."/>
            <person name="Bell-Sakyi L."/>
            <person name="Cui X.M."/>
            <person name="Yuan T.T."/>
            <person name="Jiang B.G."/>
            <person name="Yang W.F."/>
            <person name="Lam T.T."/>
            <person name="Chang Q.C."/>
            <person name="Ding S.J."/>
            <person name="Wang X.J."/>
            <person name="Zhu J.G."/>
            <person name="Ruan X.D."/>
            <person name="Zhao L."/>
            <person name="Wei J.T."/>
            <person name="Ye R.Z."/>
            <person name="Que T.C."/>
            <person name="Du C.H."/>
            <person name="Zhou Y.H."/>
            <person name="Cheng J.X."/>
            <person name="Dai P.F."/>
            <person name="Guo W.B."/>
            <person name="Han X.H."/>
            <person name="Huang E.J."/>
            <person name="Li L.F."/>
            <person name="Wei W."/>
            <person name="Gao Y.C."/>
            <person name="Liu J.Z."/>
            <person name="Shao H.Z."/>
            <person name="Wang X."/>
            <person name="Wang C.C."/>
            <person name="Yang T.C."/>
            <person name="Huo Q.B."/>
            <person name="Li W."/>
            <person name="Chen H.Y."/>
            <person name="Chen S.E."/>
            <person name="Zhou L.G."/>
            <person name="Ni X.B."/>
            <person name="Tian J.H."/>
            <person name="Sheng Y."/>
            <person name="Liu T."/>
            <person name="Pan Y.S."/>
            <person name="Xia L.Y."/>
            <person name="Li J."/>
            <person name="Zhao F."/>
            <person name="Cao W.C."/>
        </authorList>
    </citation>
    <scope>NUCLEOTIDE SEQUENCE</scope>
    <source>
        <strain evidence="1">Rmic-2018</strain>
    </source>
</reference>
<proteinExistence type="predicted"/>
<sequence length="178" mass="19750">MSRVPNSECLRIVELSQKQYTQRQTADMTTWSNKTVNRTIQAYKKEGHISDALHKRHPRAMTAAQDDVDICDAAKASLFSTAKEIGVAAGVSASASTRKRRLAEGKLKSHVATQKPGLFLSNSMVQLRKPWTTGKEYFFLASPRSPQPGTKSNVCGTLSMPLRPPLHARSSIQWTHML</sequence>
<dbReference type="Proteomes" id="UP000821866">
    <property type="component" value="Chromosome 3"/>
</dbReference>
<evidence type="ECO:0000313" key="1">
    <source>
        <dbReference type="EMBL" id="KAH8032489.1"/>
    </source>
</evidence>
<name>A0A9J6EDR8_RHIMP</name>
<protein>
    <submittedName>
        <fullName evidence="1">Uncharacterized protein</fullName>
    </submittedName>
</protein>
<gene>
    <name evidence="1" type="ORF">HPB51_025942</name>
</gene>
<dbReference type="AlphaFoldDB" id="A0A9J6EDR8"/>
<comment type="caution">
    <text evidence="1">The sequence shown here is derived from an EMBL/GenBank/DDBJ whole genome shotgun (WGS) entry which is preliminary data.</text>
</comment>
<evidence type="ECO:0000313" key="2">
    <source>
        <dbReference type="Proteomes" id="UP000821866"/>
    </source>
</evidence>
<keyword evidence="2" id="KW-1185">Reference proteome</keyword>
<dbReference type="EMBL" id="JABSTU010000005">
    <property type="protein sequence ID" value="KAH8032489.1"/>
    <property type="molecule type" value="Genomic_DNA"/>
</dbReference>
<dbReference type="Pfam" id="PF13384">
    <property type="entry name" value="HTH_23"/>
    <property type="match status" value="1"/>
</dbReference>
<accession>A0A9J6EDR8</accession>